<keyword evidence="4" id="KW-0342">GTP-binding</keyword>
<accession>A0A4E0RTE8</accession>
<keyword evidence="5" id="KW-0472">Membrane</keyword>
<evidence type="ECO:0000256" key="3">
    <source>
        <dbReference type="ARBA" id="ARBA00022481"/>
    </source>
</evidence>
<sequence>MLWIRIREQTLHSLKKPMVWVPASPFRIPPSRTESGQTLLESLKSTESNCLLVVQIIVVMTTVRTKCTRPSPISINKQTDVDYPDDSPMLSPTAQSTTSSSTGSVNITSKRDEVARVVFLGSARVGKSSIINRFLYNRFDTKYTPTVEDMHSKKYIVRDHLVCLSLVDTAGSFDFPAMLRLCIAKASAFVIVFSHDNADSLTQAGILLNQIKSQRKDYAPMSNVLPVHEFERLNLTGSSINQSNQTPTMVPASPPITVVCNKSDLPPSDSQVSESAIMEWLLTHGLKPSQFVYVSAKTNEAILSIFKSLWLQNEATKSIQLERWDGNRRSSIARPPTPPLGLQTDFSALHDVVNNSGNRAAQQHNESPTYDKADQRVRTGFFRSSLRLSRRSSSKSSKHKADIIKLECVIS</sequence>
<feature type="compositionally biased region" description="Low complexity" evidence="8">
    <location>
        <begin position="91"/>
        <end position="105"/>
    </location>
</feature>
<name>A0A4E0RTE8_FASHE</name>
<protein>
    <submittedName>
        <fullName evidence="9">Dexamethasone-induced Ras protein 1</fullName>
    </submittedName>
</protein>
<dbReference type="SMART" id="SM00175">
    <property type="entry name" value="RAB"/>
    <property type="match status" value="1"/>
</dbReference>
<dbReference type="GO" id="GO:0005525">
    <property type="term" value="F:GTP binding"/>
    <property type="evidence" value="ECO:0007669"/>
    <property type="project" value="UniProtKB-KW"/>
</dbReference>
<keyword evidence="10" id="KW-1185">Reference proteome</keyword>
<dbReference type="NCBIfam" id="TIGR00231">
    <property type="entry name" value="small_GTP"/>
    <property type="match status" value="1"/>
</dbReference>
<dbReference type="InterPro" id="IPR001806">
    <property type="entry name" value="Small_GTPase"/>
</dbReference>
<dbReference type="InterPro" id="IPR005225">
    <property type="entry name" value="Small_GTP-bd"/>
</dbReference>
<dbReference type="AlphaFoldDB" id="A0A4E0RTE8"/>
<dbReference type="InterPro" id="IPR052236">
    <property type="entry name" value="Small_GTPase_RasD"/>
</dbReference>
<proteinExistence type="inferred from homology"/>
<evidence type="ECO:0000256" key="6">
    <source>
        <dbReference type="ARBA" id="ARBA00023288"/>
    </source>
</evidence>
<dbReference type="PROSITE" id="PS51421">
    <property type="entry name" value="RAS"/>
    <property type="match status" value="1"/>
</dbReference>
<evidence type="ECO:0000256" key="7">
    <source>
        <dbReference type="ARBA" id="ARBA00038061"/>
    </source>
</evidence>
<keyword evidence="4" id="KW-0547">Nucleotide-binding</keyword>
<evidence type="ECO:0000313" key="10">
    <source>
        <dbReference type="Proteomes" id="UP000230066"/>
    </source>
</evidence>
<evidence type="ECO:0000256" key="2">
    <source>
        <dbReference type="ARBA" id="ARBA00022475"/>
    </source>
</evidence>
<dbReference type="PANTHER" id="PTHR46149">
    <property type="entry name" value="MIP08469P"/>
    <property type="match status" value="1"/>
</dbReference>
<dbReference type="SUPFAM" id="SSF52540">
    <property type="entry name" value="P-loop containing nucleoside triphosphate hydrolases"/>
    <property type="match status" value="1"/>
</dbReference>
<organism evidence="9 10">
    <name type="scientific">Fasciola hepatica</name>
    <name type="common">Liver fluke</name>
    <dbReference type="NCBI Taxonomy" id="6192"/>
    <lineage>
        <taxon>Eukaryota</taxon>
        <taxon>Metazoa</taxon>
        <taxon>Spiralia</taxon>
        <taxon>Lophotrochozoa</taxon>
        <taxon>Platyhelminthes</taxon>
        <taxon>Trematoda</taxon>
        <taxon>Digenea</taxon>
        <taxon>Plagiorchiida</taxon>
        <taxon>Echinostomata</taxon>
        <taxon>Echinostomatoidea</taxon>
        <taxon>Fasciolidae</taxon>
        <taxon>Fasciola</taxon>
    </lineage>
</organism>
<dbReference type="SMART" id="SM00173">
    <property type="entry name" value="RAS"/>
    <property type="match status" value="1"/>
</dbReference>
<dbReference type="SMART" id="SM00174">
    <property type="entry name" value="RHO"/>
    <property type="match status" value="1"/>
</dbReference>
<evidence type="ECO:0000256" key="8">
    <source>
        <dbReference type="SAM" id="MobiDB-lite"/>
    </source>
</evidence>
<keyword evidence="6" id="KW-0449">Lipoprotein</keyword>
<dbReference type="GO" id="GO:0005886">
    <property type="term" value="C:plasma membrane"/>
    <property type="evidence" value="ECO:0007669"/>
    <property type="project" value="UniProtKB-SubCell"/>
</dbReference>
<evidence type="ECO:0000256" key="1">
    <source>
        <dbReference type="ARBA" id="ARBA00004193"/>
    </source>
</evidence>
<keyword evidence="2" id="KW-1003">Cell membrane</keyword>
<dbReference type="PRINTS" id="PR00449">
    <property type="entry name" value="RASTRNSFRMNG"/>
</dbReference>
<feature type="region of interest" description="Disordered" evidence="8">
    <location>
        <begin position="74"/>
        <end position="105"/>
    </location>
</feature>
<reference evidence="9" key="1">
    <citation type="submission" date="2019-03" db="EMBL/GenBank/DDBJ databases">
        <title>Improved annotation for the trematode Fasciola hepatica.</title>
        <authorList>
            <person name="Choi Y.-J."/>
            <person name="Martin J."/>
            <person name="Mitreva M."/>
        </authorList>
    </citation>
    <scope>NUCLEOTIDE SEQUENCE [LARGE SCALE GENOMIC DNA]</scope>
</reference>
<dbReference type="InterPro" id="IPR027417">
    <property type="entry name" value="P-loop_NTPase"/>
</dbReference>
<dbReference type="Proteomes" id="UP000230066">
    <property type="component" value="Unassembled WGS sequence"/>
</dbReference>
<comment type="similarity">
    <text evidence="7">Belongs to the small GTPase superfamily. RasD family.</text>
</comment>
<evidence type="ECO:0000256" key="4">
    <source>
        <dbReference type="ARBA" id="ARBA00023134"/>
    </source>
</evidence>
<comment type="subcellular location">
    <subcellularLocation>
        <location evidence="1">Cell membrane</location>
        <topology evidence="1">Lipid-anchor</topology>
    </subcellularLocation>
</comment>
<dbReference type="EMBL" id="JXXN02001849">
    <property type="protein sequence ID" value="THD23957.1"/>
    <property type="molecule type" value="Genomic_DNA"/>
</dbReference>
<evidence type="ECO:0000256" key="5">
    <source>
        <dbReference type="ARBA" id="ARBA00023136"/>
    </source>
</evidence>
<dbReference type="Pfam" id="PF00071">
    <property type="entry name" value="Ras"/>
    <property type="match status" value="1"/>
</dbReference>
<dbReference type="Gene3D" id="3.40.50.300">
    <property type="entry name" value="P-loop containing nucleotide triphosphate hydrolases"/>
    <property type="match status" value="1"/>
</dbReference>
<evidence type="ECO:0000313" key="9">
    <source>
        <dbReference type="EMBL" id="THD23957.1"/>
    </source>
</evidence>
<comment type="caution">
    <text evidence="9">The sequence shown here is derived from an EMBL/GenBank/DDBJ whole genome shotgun (WGS) entry which is preliminary data.</text>
</comment>
<gene>
    <name evidence="9" type="ORF">D915_005335</name>
</gene>
<dbReference type="PANTHER" id="PTHR46149:SF7">
    <property type="entry name" value="GTP-BINDING PROTEIN DI-RAS2"/>
    <property type="match status" value="1"/>
</dbReference>
<dbReference type="GO" id="GO:0003924">
    <property type="term" value="F:GTPase activity"/>
    <property type="evidence" value="ECO:0007669"/>
    <property type="project" value="InterPro"/>
</dbReference>
<keyword evidence="3" id="KW-0488">Methylation</keyword>
<dbReference type="PROSITE" id="PS51419">
    <property type="entry name" value="RAB"/>
    <property type="match status" value="1"/>
</dbReference>